<accession>A0A401H1P5</accession>
<name>A0A401H1P5_9APHY</name>
<organism evidence="1 2">
    <name type="scientific">Sparassis crispa</name>
    <dbReference type="NCBI Taxonomy" id="139825"/>
    <lineage>
        <taxon>Eukaryota</taxon>
        <taxon>Fungi</taxon>
        <taxon>Dikarya</taxon>
        <taxon>Basidiomycota</taxon>
        <taxon>Agaricomycotina</taxon>
        <taxon>Agaricomycetes</taxon>
        <taxon>Polyporales</taxon>
        <taxon>Sparassidaceae</taxon>
        <taxon>Sparassis</taxon>
    </lineage>
</organism>
<dbReference type="OrthoDB" id="3249754at2759"/>
<comment type="caution">
    <text evidence="1">The sequence shown here is derived from an EMBL/GenBank/DDBJ whole genome shotgun (WGS) entry which is preliminary data.</text>
</comment>
<dbReference type="Proteomes" id="UP000287166">
    <property type="component" value="Unassembled WGS sequence"/>
</dbReference>
<evidence type="ECO:0000313" key="1">
    <source>
        <dbReference type="EMBL" id="GBE88366.1"/>
    </source>
</evidence>
<dbReference type="RefSeq" id="XP_027619279.1">
    <property type="nucleotide sequence ID" value="XM_027763478.1"/>
</dbReference>
<keyword evidence="2" id="KW-1185">Reference proteome</keyword>
<protein>
    <recommendedName>
        <fullName evidence="3">F-box domain-containing protein</fullName>
    </recommendedName>
</protein>
<reference evidence="1 2" key="1">
    <citation type="journal article" date="2018" name="Sci. Rep.">
        <title>Genome sequence of the cauliflower mushroom Sparassis crispa (Hanabiratake) and its association with beneficial usage.</title>
        <authorList>
            <person name="Kiyama R."/>
            <person name="Furutani Y."/>
            <person name="Kawaguchi K."/>
            <person name="Nakanishi T."/>
        </authorList>
    </citation>
    <scope>NUCLEOTIDE SEQUENCE [LARGE SCALE GENOMIC DNA]</scope>
</reference>
<evidence type="ECO:0000313" key="2">
    <source>
        <dbReference type="Proteomes" id="UP000287166"/>
    </source>
</evidence>
<dbReference type="AlphaFoldDB" id="A0A401H1P5"/>
<dbReference type="InParanoid" id="A0A401H1P5"/>
<proteinExistence type="predicted"/>
<sequence length="380" mass="42926">MSCSLCRLPFTPGPISVDPHPPPPGILSEKLYNYFRWGVAMGSWVPGAVTNLEWLDNNSFGNMPSIPMVLNVQWESPGGTILVCHTVCATIVRATFDAQDDSLQAYTDLCQIEKVLGRPMMGAQGGRLSDVDYEGVGHKVDLRPFWALNNEERNIEFNWHGFMSNNLGWMLNRPDVFPRFRPTVAAERLNFGPSPIATSDILTTQPVDILHVLLSYLSDASFVLLLSTCRLLRRHALTTLQPHARVRVLALGWAVPLPHEYARAAELRAKNGQAPVPMAHAQESPYDGDWMLYLSHVHRSAGMRVRRHLWAIALELRRAYDEKLELSEYADVQDENGKMVPSKARKELEKLVEPLFFIGQIFRNKVPRSEMAKYMQNAPQ</sequence>
<evidence type="ECO:0008006" key="3">
    <source>
        <dbReference type="Google" id="ProtNLM"/>
    </source>
</evidence>
<dbReference type="EMBL" id="BFAD01000013">
    <property type="protein sequence ID" value="GBE88366.1"/>
    <property type="molecule type" value="Genomic_DNA"/>
</dbReference>
<gene>
    <name evidence="1" type="ORF">SCP_1301810</name>
</gene>
<dbReference type="GeneID" id="38785283"/>